<dbReference type="PANTHER" id="PTHR42879:SF2">
    <property type="entry name" value="3-OXOACYL-[ACYL-CARRIER-PROTEIN] REDUCTASE FABG"/>
    <property type="match status" value="1"/>
</dbReference>
<dbReference type="OrthoDB" id="9803333at2"/>
<dbReference type="NCBIfam" id="NF004197">
    <property type="entry name" value="PRK05653.1-1"/>
    <property type="match status" value="1"/>
</dbReference>
<dbReference type="NCBIfam" id="NF004200">
    <property type="entry name" value="PRK05653.1-5"/>
    <property type="match status" value="1"/>
</dbReference>
<comment type="pathway">
    <text evidence="2 14">Lipid metabolism; fatty acid biosynthesis.</text>
</comment>
<feature type="active site" description="Proton acceptor" evidence="12">
    <location>
        <position position="157"/>
    </location>
</feature>
<comment type="caution">
    <text evidence="16">The sequence shown here is derived from an EMBL/GenBank/DDBJ whole genome shotgun (WGS) entry which is preliminary data.</text>
</comment>
<evidence type="ECO:0000256" key="7">
    <source>
        <dbReference type="ARBA" id="ARBA00022857"/>
    </source>
</evidence>
<evidence type="ECO:0000256" key="1">
    <source>
        <dbReference type="ARBA" id="ARBA00002607"/>
    </source>
</evidence>
<keyword evidence="17" id="KW-1185">Reference proteome</keyword>
<evidence type="ECO:0000256" key="11">
    <source>
        <dbReference type="ARBA" id="ARBA00048508"/>
    </source>
</evidence>
<dbReference type="InterPro" id="IPR036291">
    <property type="entry name" value="NAD(P)-bd_dom_sf"/>
</dbReference>
<dbReference type="PRINTS" id="PR00080">
    <property type="entry name" value="SDRFAMILY"/>
</dbReference>
<evidence type="ECO:0000256" key="6">
    <source>
        <dbReference type="ARBA" id="ARBA00022832"/>
    </source>
</evidence>
<dbReference type="NCBIfam" id="NF005559">
    <property type="entry name" value="PRK07231.1"/>
    <property type="match status" value="1"/>
</dbReference>
<dbReference type="InterPro" id="IPR057326">
    <property type="entry name" value="KR_dom"/>
</dbReference>
<keyword evidence="7 13" id="KW-0521">NADP</keyword>
<proteinExistence type="inferred from homology"/>
<dbReference type="SMART" id="SM00822">
    <property type="entry name" value="PKS_KR"/>
    <property type="match status" value="1"/>
</dbReference>
<dbReference type="SUPFAM" id="SSF51735">
    <property type="entry name" value="NAD(P)-binding Rossmann-fold domains"/>
    <property type="match status" value="1"/>
</dbReference>
<keyword evidence="9 14" id="KW-0443">Lipid metabolism</keyword>
<evidence type="ECO:0000256" key="10">
    <source>
        <dbReference type="ARBA" id="ARBA00023160"/>
    </source>
</evidence>
<dbReference type="InterPro" id="IPR050259">
    <property type="entry name" value="SDR"/>
</dbReference>
<feature type="binding site" evidence="13">
    <location>
        <begin position="157"/>
        <end position="161"/>
    </location>
    <ligand>
        <name>NADP(+)</name>
        <dbReference type="ChEBI" id="CHEBI:58349"/>
    </ligand>
</feature>
<dbReference type="GO" id="GO:0004316">
    <property type="term" value="F:3-oxoacyl-[acyl-carrier-protein] reductase (NADPH) activity"/>
    <property type="evidence" value="ECO:0007669"/>
    <property type="project" value="UniProtKB-UniRule"/>
</dbReference>
<dbReference type="CDD" id="cd05333">
    <property type="entry name" value="BKR_SDR_c"/>
    <property type="match status" value="1"/>
</dbReference>
<dbReference type="GO" id="GO:0051287">
    <property type="term" value="F:NAD binding"/>
    <property type="evidence" value="ECO:0007669"/>
    <property type="project" value="UniProtKB-UniRule"/>
</dbReference>
<evidence type="ECO:0000256" key="4">
    <source>
        <dbReference type="ARBA" id="ARBA00011881"/>
    </source>
</evidence>
<dbReference type="RefSeq" id="WP_068531789.1">
    <property type="nucleotide sequence ID" value="NZ_LVJH01000015.1"/>
</dbReference>
<dbReference type="NCBIfam" id="TIGR01830">
    <property type="entry name" value="3oxo_ACP_reduc"/>
    <property type="match status" value="1"/>
</dbReference>
<dbReference type="InterPro" id="IPR002347">
    <property type="entry name" value="SDR_fam"/>
</dbReference>
<feature type="binding site" evidence="13">
    <location>
        <begin position="65"/>
        <end position="66"/>
    </location>
    <ligand>
        <name>NADP(+)</name>
        <dbReference type="ChEBI" id="CHEBI:58349"/>
    </ligand>
</feature>
<dbReference type="FunFam" id="3.40.50.720:FF:000037">
    <property type="entry name" value="3-oxoacyl-[acyl-carrier-protein] reductase FabG"/>
    <property type="match status" value="1"/>
</dbReference>
<dbReference type="EC" id="1.1.1.100" evidence="14"/>
<keyword evidence="10 14" id="KW-0275">Fatty acid biosynthesis</keyword>
<feature type="domain" description="Ketoreductase" evidence="15">
    <location>
        <begin position="8"/>
        <end position="188"/>
    </location>
</feature>
<dbReference type="Proteomes" id="UP000076967">
    <property type="component" value="Unassembled WGS sequence"/>
</dbReference>
<comment type="similarity">
    <text evidence="3 14">Belongs to the short-chain dehydrogenases/reductases (SDR) family.</text>
</comment>
<dbReference type="InterPro" id="IPR011284">
    <property type="entry name" value="3oxo_ACP_reduc"/>
</dbReference>
<dbReference type="UniPathway" id="UPA00094"/>
<reference evidence="16 17" key="1">
    <citation type="submission" date="2016-03" db="EMBL/GenBank/DDBJ databases">
        <title>Draft genome sequence of Paenibacillus glacialis DSM 22343.</title>
        <authorList>
            <person name="Shin S.-K."/>
            <person name="Yi H."/>
        </authorList>
    </citation>
    <scope>NUCLEOTIDE SEQUENCE [LARGE SCALE GENOMIC DNA]</scope>
    <source>
        <strain evidence="16 17">DSM 22343</strain>
    </source>
</reference>
<protein>
    <recommendedName>
        <fullName evidence="14">3-oxoacyl-[acyl-carrier-protein] reductase</fullName>
        <ecNumber evidence="14">1.1.1.100</ecNumber>
    </recommendedName>
</protein>
<evidence type="ECO:0000256" key="3">
    <source>
        <dbReference type="ARBA" id="ARBA00006484"/>
    </source>
</evidence>
<keyword evidence="5 14" id="KW-0444">Lipid biosynthesis</keyword>
<evidence type="ECO:0000313" key="17">
    <source>
        <dbReference type="Proteomes" id="UP000076967"/>
    </source>
</evidence>
<evidence type="ECO:0000256" key="12">
    <source>
        <dbReference type="PIRSR" id="PIRSR611284-1"/>
    </source>
</evidence>
<dbReference type="Gene3D" id="3.40.50.720">
    <property type="entry name" value="NAD(P)-binding Rossmann-like Domain"/>
    <property type="match status" value="1"/>
</dbReference>
<keyword evidence="6 14" id="KW-0276">Fatty acid metabolism</keyword>
<accession>A0A168LH48</accession>
<feature type="binding site" evidence="13">
    <location>
        <position position="190"/>
    </location>
    <ligand>
        <name>NADP(+)</name>
        <dbReference type="ChEBI" id="CHEBI:58349"/>
    </ligand>
</feature>
<feature type="binding site" evidence="13">
    <location>
        <position position="92"/>
    </location>
    <ligand>
        <name>NADP(+)</name>
        <dbReference type="ChEBI" id="CHEBI:58349"/>
    </ligand>
</feature>
<keyword evidence="8 14" id="KW-0560">Oxidoreductase</keyword>
<dbReference type="EMBL" id="LVJH01000015">
    <property type="protein sequence ID" value="OAB43385.1"/>
    <property type="molecule type" value="Genomic_DNA"/>
</dbReference>
<dbReference type="NCBIfam" id="NF009466">
    <property type="entry name" value="PRK12826.1-2"/>
    <property type="match status" value="1"/>
</dbReference>
<evidence type="ECO:0000256" key="9">
    <source>
        <dbReference type="ARBA" id="ARBA00023098"/>
    </source>
</evidence>
<dbReference type="STRING" id="494026.PGLA_09065"/>
<evidence type="ECO:0000256" key="13">
    <source>
        <dbReference type="PIRSR" id="PIRSR611284-2"/>
    </source>
</evidence>
<dbReference type="NCBIfam" id="NF004198">
    <property type="entry name" value="PRK05653.1-3"/>
    <property type="match status" value="1"/>
</dbReference>
<dbReference type="PRINTS" id="PR00081">
    <property type="entry name" value="GDHRDH"/>
</dbReference>
<evidence type="ECO:0000259" key="15">
    <source>
        <dbReference type="SMART" id="SM00822"/>
    </source>
</evidence>
<dbReference type="AlphaFoldDB" id="A0A168LH48"/>
<dbReference type="NCBIfam" id="NF004199">
    <property type="entry name" value="PRK05653.1-4"/>
    <property type="match status" value="1"/>
</dbReference>
<organism evidence="16 17">
    <name type="scientific">Paenibacillus glacialis</name>
    <dbReference type="NCBI Taxonomy" id="494026"/>
    <lineage>
        <taxon>Bacteria</taxon>
        <taxon>Bacillati</taxon>
        <taxon>Bacillota</taxon>
        <taxon>Bacilli</taxon>
        <taxon>Bacillales</taxon>
        <taxon>Paenibacillaceae</taxon>
        <taxon>Paenibacillus</taxon>
    </lineage>
</organism>
<evidence type="ECO:0000313" key="16">
    <source>
        <dbReference type="EMBL" id="OAB43385.1"/>
    </source>
</evidence>
<evidence type="ECO:0000256" key="8">
    <source>
        <dbReference type="ARBA" id="ARBA00023002"/>
    </source>
</evidence>
<evidence type="ECO:0000256" key="2">
    <source>
        <dbReference type="ARBA" id="ARBA00005194"/>
    </source>
</evidence>
<evidence type="ECO:0000256" key="5">
    <source>
        <dbReference type="ARBA" id="ARBA00022516"/>
    </source>
</evidence>
<name>A0A168LH48_9BACL</name>
<evidence type="ECO:0000256" key="14">
    <source>
        <dbReference type="RuleBase" id="RU366074"/>
    </source>
</evidence>
<dbReference type="PANTHER" id="PTHR42879">
    <property type="entry name" value="3-OXOACYL-(ACYL-CARRIER-PROTEIN) REDUCTASE"/>
    <property type="match status" value="1"/>
</dbReference>
<comment type="subunit">
    <text evidence="4 14">Homotetramer.</text>
</comment>
<dbReference type="Pfam" id="PF13561">
    <property type="entry name" value="adh_short_C2"/>
    <property type="match status" value="1"/>
</dbReference>
<comment type="catalytic activity">
    <reaction evidence="11 14">
        <text>a (3R)-hydroxyacyl-[ACP] + NADP(+) = a 3-oxoacyl-[ACP] + NADPH + H(+)</text>
        <dbReference type="Rhea" id="RHEA:17397"/>
        <dbReference type="Rhea" id="RHEA-COMP:9916"/>
        <dbReference type="Rhea" id="RHEA-COMP:9945"/>
        <dbReference type="ChEBI" id="CHEBI:15378"/>
        <dbReference type="ChEBI" id="CHEBI:57783"/>
        <dbReference type="ChEBI" id="CHEBI:58349"/>
        <dbReference type="ChEBI" id="CHEBI:78776"/>
        <dbReference type="ChEBI" id="CHEBI:78827"/>
        <dbReference type="EC" id="1.1.1.100"/>
    </reaction>
</comment>
<dbReference type="GO" id="GO:0006633">
    <property type="term" value="P:fatty acid biosynthetic process"/>
    <property type="evidence" value="ECO:0007669"/>
    <property type="project" value="UniProtKB-UniPathway"/>
</dbReference>
<sequence length="249" mass="26192">MSKPLSGQVALVTGASRGIGRSIALNLAGLGANVVVNYSGNETAAQEVVAEIQALGVESIALKANVGSSEQAENLVKEAINAWGRIDILVNNAGITRDNLIMRMKEEEFDSVIETNLKGVFNCLKAVTRPMMKQRYGRIINISSVVGVLGNAGQANYVAAKAGVIGLTKSSARELASRGITVNCVAPGFIDTDMTKELSEDLRSKLIADIPLGRLGQPEEIAKVVAFLASDSASYMTGQTLHVDGGMVM</sequence>
<gene>
    <name evidence="16" type="ORF">PGLA_09065</name>
</gene>
<comment type="function">
    <text evidence="1 14">Catalyzes the NADPH-dependent reduction of beta-ketoacyl-ACP substrates to beta-hydroxyacyl-ACP products, the first reductive step in the elongation cycle of fatty acid biosynthesis.</text>
</comment>
<feature type="binding site" evidence="13">
    <location>
        <begin position="14"/>
        <end position="17"/>
    </location>
    <ligand>
        <name>NADP(+)</name>
        <dbReference type="ChEBI" id="CHEBI:58349"/>
    </ligand>
</feature>